<dbReference type="GeneID" id="111119031"/>
<evidence type="ECO:0000256" key="3">
    <source>
        <dbReference type="ARBA" id="ARBA00022989"/>
    </source>
</evidence>
<dbReference type="RefSeq" id="XP_022314540.1">
    <property type="nucleotide sequence ID" value="XM_022458832.1"/>
</dbReference>
<keyword evidence="2 5" id="KW-0812">Transmembrane</keyword>
<keyword evidence="5" id="KW-0808">Transferase</keyword>
<protein>
    <recommendedName>
        <fullName evidence="5">Phosphatidylinositol-glycan biosynthesis class W protein</fullName>
        <ecNumber evidence="5">2.3.-.-</ecNumber>
    </recommendedName>
</protein>
<comment type="function">
    <text evidence="5">A acetyltransferase, which acetylates the inositol ring of phosphatidylinositol during biosynthesis of GPI-anchor.</text>
</comment>
<dbReference type="GO" id="GO:0006506">
    <property type="term" value="P:GPI anchor biosynthetic process"/>
    <property type="evidence" value="ECO:0007669"/>
    <property type="project" value="UniProtKB-UniPathway"/>
</dbReference>
<dbReference type="PIRSF" id="PIRSF017321">
    <property type="entry name" value="GWT1"/>
    <property type="match status" value="1"/>
</dbReference>
<keyword evidence="5" id="KW-0012">Acyltransferase</keyword>
<feature type="transmembrane region" description="Helical" evidence="5">
    <location>
        <begin position="357"/>
        <end position="378"/>
    </location>
</feature>
<keyword evidence="5" id="KW-0337">GPI-anchor biosynthesis</keyword>
<dbReference type="PANTHER" id="PTHR20661:SF0">
    <property type="entry name" value="PHOSPHATIDYLINOSITOL-GLYCAN BIOSYNTHESIS CLASS W PROTEIN"/>
    <property type="match status" value="1"/>
</dbReference>
<comment type="similarity">
    <text evidence="5">Belongs to the PIGW family.</text>
</comment>
<evidence type="ECO:0000256" key="1">
    <source>
        <dbReference type="ARBA" id="ARBA00004141"/>
    </source>
</evidence>
<dbReference type="InterPro" id="IPR009447">
    <property type="entry name" value="PIGW/GWT1"/>
</dbReference>
<comment type="pathway">
    <text evidence="5">Glycolipid biosynthesis; glycosylphosphatidylinositol-anchor biosynthesis.</text>
</comment>
<proteinExistence type="inferred from homology"/>
<keyword evidence="6" id="KW-1185">Reference proteome</keyword>
<feature type="transmembrane region" description="Helical" evidence="5">
    <location>
        <begin position="186"/>
        <end position="206"/>
    </location>
</feature>
<feature type="transmembrane region" description="Helical" evidence="5">
    <location>
        <begin position="226"/>
        <end position="259"/>
    </location>
</feature>
<accession>A0A8B8CFR7</accession>
<evidence type="ECO:0000313" key="6">
    <source>
        <dbReference type="Proteomes" id="UP000694844"/>
    </source>
</evidence>
<dbReference type="UniPathway" id="UPA00196"/>
<keyword evidence="3 5" id="KW-1133">Transmembrane helix</keyword>
<dbReference type="PANTHER" id="PTHR20661">
    <property type="entry name" value="PHOSPHATIDYLINOSITOL-GLYCAN BIOSYNTHESIS CLASS W PROTEIN"/>
    <property type="match status" value="1"/>
</dbReference>
<evidence type="ECO:0000256" key="2">
    <source>
        <dbReference type="ARBA" id="ARBA00022692"/>
    </source>
</evidence>
<dbReference type="Proteomes" id="UP000694844">
    <property type="component" value="Chromosome 2"/>
</dbReference>
<feature type="transmembrane region" description="Helical" evidence="5">
    <location>
        <begin position="53"/>
        <end position="73"/>
    </location>
</feature>
<dbReference type="AlphaFoldDB" id="A0A8B8CFR7"/>
<dbReference type="Pfam" id="PF06423">
    <property type="entry name" value="GWT1"/>
    <property type="match status" value="1"/>
</dbReference>
<keyword evidence="5" id="KW-0256">Endoplasmic reticulum</keyword>
<keyword evidence="4 5" id="KW-0472">Membrane</keyword>
<dbReference type="GO" id="GO:0005789">
    <property type="term" value="C:endoplasmic reticulum membrane"/>
    <property type="evidence" value="ECO:0007669"/>
    <property type="project" value="UniProtKB-SubCell"/>
</dbReference>
<sequence>MMERNHSSYKELKEQFVSGHNGSPASEITLIYFGIACCVFLHNAFAIRCRNLWFHWITDFLFLVLPGLSSVTFLSESKTIIIVSVLSLAALSIMISKQVNSKNSTSSVSILGQELDKNLDFISNFRAYALICTSICILAVDFKVFPRRFCKAETYGTGLMDTGVGLFIVANGIVSPESRNKGKISSLKSSLLSSLPLIILGMGRVLSTKGVNYQEHVTEYGVHWNFFFTVSAVKICSSLLLTFLGNIILSGPAIIVILLYQLLLNKFGLSGYLALGADGHGGRTGLLDSNREGIVSCAGYLSLYLLAVDLGKHIFNRERKTVRDWLSFAGVLCLLQAVLWCVMMWTEIHVQQVSRRFANLAYVVWILALSIFLLWLLLLVELFRYTQSPTLSKSEGDVCLLSAINYNGLLYFLLANVFTGLVNLSIDTLKSPPAQSMGILVSYMGILGFVTVLLYKWKIRLKFW</sequence>
<gene>
    <name evidence="7" type="primary">LOC111119031</name>
</gene>
<feature type="transmembrane region" description="Helical" evidence="5">
    <location>
        <begin position="325"/>
        <end position="345"/>
    </location>
</feature>
<dbReference type="KEGG" id="cvn:111119031"/>
<evidence type="ECO:0000256" key="5">
    <source>
        <dbReference type="RuleBase" id="RU280819"/>
    </source>
</evidence>
<feature type="transmembrane region" description="Helical" evidence="5">
    <location>
        <begin position="398"/>
        <end position="422"/>
    </location>
</feature>
<dbReference type="EC" id="2.3.-.-" evidence="5"/>
<evidence type="ECO:0000256" key="4">
    <source>
        <dbReference type="ARBA" id="ARBA00023136"/>
    </source>
</evidence>
<evidence type="ECO:0000313" key="7">
    <source>
        <dbReference type="RefSeq" id="XP_022314540.1"/>
    </source>
</evidence>
<comment type="subcellular location">
    <subcellularLocation>
        <location evidence="5">Endoplasmic reticulum membrane</location>
        <topology evidence="5">Multi-pass membrane protein</topology>
    </subcellularLocation>
    <subcellularLocation>
        <location evidence="1">Membrane</location>
        <topology evidence="1">Multi-pass membrane protein</topology>
    </subcellularLocation>
</comment>
<feature type="transmembrane region" description="Helical" evidence="5">
    <location>
        <begin position="434"/>
        <end position="455"/>
    </location>
</feature>
<dbReference type="GO" id="GO:0032216">
    <property type="term" value="F:glucosaminyl-phosphatidylinositol O-acyltransferase activity"/>
    <property type="evidence" value="ECO:0007669"/>
    <property type="project" value="TreeGrafter"/>
</dbReference>
<dbReference type="GO" id="GO:0072659">
    <property type="term" value="P:protein localization to plasma membrane"/>
    <property type="evidence" value="ECO:0007669"/>
    <property type="project" value="TreeGrafter"/>
</dbReference>
<feature type="transmembrane region" description="Helical" evidence="5">
    <location>
        <begin position="79"/>
        <end position="96"/>
    </location>
</feature>
<feature type="transmembrane region" description="Helical" evidence="5">
    <location>
        <begin position="28"/>
        <end position="46"/>
    </location>
</feature>
<dbReference type="OrthoDB" id="15270at2759"/>
<name>A0A8B8CFR7_CRAVI</name>
<organism evidence="6 7">
    <name type="scientific">Crassostrea virginica</name>
    <name type="common">Eastern oyster</name>
    <dbReference type="NCBI Taxonomy" id="6565"/>
    <lineage>
        <taxon>Eukaryota</taxon>
        <taxon>Metazoa</taxon>
        <taxon>Spiralia</taxon>
        <taxon>Lophotrochozoa</taxon>
        <taxon>Mollusca</taxon>
        <taxon>Bivalvia</taxon>
        <taxon>Autobranchia</taxon>
        <taxon>Pteriomorphia</taxon>
        <taxon>Ostreida</taxon>
        <taxon>Ostreoidea</taxon>
        <taxon>Ostreidae</taxon>
        <taxon>Crassostrea</taxon>
    </lineage>
</organism>
<reference evidence="7" key="1">
    <citation type="submission" date="2025-08" db="UniProtKB">
        <authorList>
            <consortium name="RefSeq"/>
        </authorList>
    </citation>
    <scope>IDENTIFICATION</scope>
    <source>
        <tissue evidence="7">Whole sample</tissue>
    </source>
</reference>